<dbReference type="PaxDb" id="121845-A0A1S3DLF8"/>
<feature type="domain" description="Aminopeptidase N-like N-terminal" evidence="2">
    <location>
        <begin position="118"/>
        <end position="163"/>
    </location>
</feature>
<dbReference type="Proteomes" id="UP000079169">
    <property type="component" value="Unplaced"/>
</dbReference>
<dbReference type="RefSeq" id="XP_008483932.1">
    <property type="nucleotide sequence ID" value="XM_008485710.2"/>
</dbReference>
<gene>
    <name evidence="4" type="primary">LOC103520611</name>
</gene>
<accession>A0A1S3DLF8</accession>
<feature type="chain" id="PRO_5010356574" evidence="1">
    <location>
        <begin position="20"/>
        <end position="184"/>
    </location>
</feature>
<keyword evidence="3" id="KW-1185">Reference proteome</keyword>
<dbReference type="GeneID" id="103520611"/>
<evidence type="ECO:0000256" key="1">
    <source>
        <dbReference type="SAM" id="SignalP"/>
    </source>
</evidence>
<protein>
    <submittedName>
        <fullName evidence="4">Uncharacterized protein LOC103520611</fullName>
    </submittedName>
</protein>
<keyword evidence="1" id="KW-0732">Signal</keyword>
<evidence type="ECO:0000259" key="2">
    <source>
        <dbReference type="Pfam" id="PF17900"/>
    </source>
</evidence>
<dbReference type="InterPro" id="IPR042097">
    <property type="entry name" value="Aminopeptidase_N-like_N_sf"/>
</dbReference>
<proteinExistence type="predicted"/>
<dbReference type="Pfam" id="PF17900">
    <property type="entry name" value="Peptidase_M1_N"/>
    <property type="match status" value="1"/>
</dbReference>
<dbReference type="InterPro" id="IPR045357">
    <property type="entry name" value="Aminopeptidase_N-like_N"/>
</dbReference>
<evidence type="ECO:0000313" key="4">
    <source>
        <dbReference type="RefSeq" id="XP_008483932.1"/>
    </source>
</evidence>
<organism evidence="3 4">
    <name type="scientific">Diaphorina citri</name>
    <name type="common">Asian citrus psyllid</name>
    <dbReference type="NCBI Taxonomy" id="121845"/>
    <lineage>
        <taxon>Eukaryota</taxon>
        <taxon>Metazoa</taxon>
        <taxon>Ecdysozoa</taxon>
        <taxon>Arthropoda</taxon>
        <taxon>Hexapoda</taxon>
        <taxon>Insecta</taxon>
        <taxon>Pterygota</taxon>
        <taxon>Neoptera</taxon>
        <taxon>Paraneoptera</taxon>
        <taxon>Hemiptera</taxon>
        <taxon>Sternorrhyncha</taxon>
        <taxon>Psylloidea</taxon>
        <taxon>Psyllidae</taxon>
        <taxon>Diaphorininae</taxon>
        <taxon>Diaphorina</taxon>
    </lineage>
</organism>
<dbReference type="Gene3D" id="2.60.40.1730">
    <property type="entry name" value="tricorn interacting facor f3 domain"/>
    <property type="match status" value="1"/>
</dbReference>
<dbReference type="AlphaFoldDB" id="A0A1S3DLF8"/>
<evidence type="ECO:0000313" key="3">
    <source>
        <dbReference type="Proteomes" id="UP000079169"/>
    </source>
</evidence>
<dbReference type="SUPFAM" id="SSF63737">
    <property type="entry name" value="Leukotriene A4 hydrolase N-terminal domain"/>
    <property type="match status" value="1"/>
</dbReference>
<reference evidence="4" key="1">
    <citation type="submission" date="2025-08" db="UniProtKB">
        <authorList>
            <consortium name="RefSeq"/>
        </authorList>
    </citation>
    <scope>IDENTIFICATION</scope>
</reference>
<name>A0A1S3DLF8_DIACI</name>
<dbReference type="KEGG" id="dci:103520611"/>
<feature type="signal peptide" evidence="1">
    <location>
        <begin position="1"/>
        <end position="19"/>
    </location>
</feature>
<sequence length="184" mass="19847">MKPVFGCLLLAVAIGRISAIPFDDRLFGAQLKDGETGAVPVMTKFRLPTDLKPTGYEVHVDPDSEKMKPVFGCLLLAVVIGHISAIPFDDRLFGAQLKDGETGAVPVMTKFRLPTDLKPTGYEVHVDPDLAKAEFAGTVKITLTASHSTSFITLNAKYIKLPSAVPVAVTRININRPTSVQGHH</sequence>